<dbReference type="STRING" id="48709.A0A1D2NBA2"/>
<dbReference type="InterPro" id="IPR014784">
    <property type="entry name" value="Cu2_ascorb_mOase-like_C"/>
</dbReference>
<dbReference type="Proteomes" id="UP000094527">
    <property type="component" value="Unassembled WGS sequence"/>
</dbReference>
<dbReference type="GO" id="GO:0042421">
    <property type="term" value="P:norepinephrine biosynthetic process"/>
    <property type="evidence" value="ECO:0007669"/>
    <property type="project" value="TreeGrafter"/>
</dbReference>
<sequence length="355" mass="39345">MTELVVENGMDFEYTSQLRQDEGSLIFVGSGLVGIFAIPPQSPSFDIVGHCSGRCTSEMIPLTGAEVQAVALHTHVTGRRMRLKQIRGNTELPWIENDDNYEFAYQPLRLINDPPTIRPGDQLTMQCNYDNTGTNGSTSSGYATRDEMCTAFILLNKKVPYLLCSSEYPSEKLFNRFGIRNMTWELERHERIVTSAVDPSNEGLSMGEVVGNWSSWTTQERTEWEREMMYSNHNGNCPNVRVVGQLAYAIIRLQEATGGLITVPVIEEANPTRQSMRTPIPAGPVSYPIGITTYVPPNACRNVDPFSNTNNPLGGLGGGATLLPNIPQLFRERLNTLLPNSSQNAFGGFINRFTG</sequence>
<dbReference type="Pfam" id="PF03712">
    <property type="entry name" value="Cu2_monoox_C"/>
    <property type="match status" value="1"/>
</dbReference>
<accession>A0A1D2NBA2</accession>
<dbReference type="PANTHER" id="PTHR10157:SF23">
    <property type="entry name" value="MOXD1 HOMOLOG 1"/>
    <property type="match status" value="1"/>
</dbReference>
<dbReference type="GO" id="GO:0030667">
    <property type="term" value="C:secretory granule membrane"/>
    <property type="evidence" value="ECO:0007669"/>
    <property type="project" value="TreeGrafter"/>
</dbReference>
<dbReference type="InterPro" id="IPR000945">
    <property type="entry name" value="DBH-like"/>
</dbReference>
<dbReference type="GO" id="GO:0005507">
    <property type="term" value="F:copper ion binding"/>
    <property type="evidence" value="ECO:0007669"/>
    <property type="project" value="TreeGrafter"/>
</dbReference>
<evidence type="ECO:0000313" key="5">
    <source>
        <dbReference type="EMBL" id="ODN02528.1"/>
    </source>
</evidence>
<evidence type="ECO:0000256" key="2">
    <source>
        <dbReference type="ARBA" id="ARBA00023157"/>
    </source>
</evidence>
<evidence type="ECO:0000313" key="6">
    <source>
        <dbReference type="Proteomes" id="UP000094527"/>
    </source>
</evidence>
<dbReference type="InterPro" id="IPR008977">
    <property type="entry name" value="PHM/PNGase_F_dom_sf"/>
</dbReference>
<feature type="domain" description="Copper type II ascorbate-dependent monooxygenase C-terminal" evidence="4">
    <location>
        <begin position="34"/>
        <end position="176"/>
    </location>
</feature>
<protein>
    <submittedName>
        <fullName evidence="5">DBH-like monooxygenase protein 1</fullName>
    </submittedName>
</protein>
<dbReference type="SUPFAM" id="SSF49742">
    <property type="entry name" value="PHM/PNGase F"/>
    <property type="match status" value="1"/>
</dbReference>
<reference evidence="5 6" key="1">
    <citation type="journal article" date="2016" name="Genome Biol. Evol.">
        <title>Gene Family Evolution Reflects Adaptation to Soil Environmental Stressors in the Genome of the Collembolan Orchesella cincta.</title>
        <authorList>
            <person name="Faddeeva-Vakhrusheva A."/>
            <person name="Derks M.F."/>
            <person name="Anvar S.Y."/>
            <person name="Agamennone V."/>
            <person name="Suring W."/>
            <person name="Smit S."/>
            <person name="van Straalen N.M."/>
            <person name="Roelofs D."/>
        </authorList>
    </citation>
    <scope>NUCLEOTIDE SEQUENCE [LARGE SCALE GENOMIC DNA]</scope>
    <source>
        <tissue evidence="5">Mixed pool</tissue>
    </source>
</reference>
<evidence type="ECO:0000256" key="1">
    <source>
        <dbReference type="ARBA" id="ARBA00010676"/>
    </source>
</evidence>
<dbReference type="Gene3D" id="2.60.120.230">
    <property type="match status" value="1"/>
</dbReference>
<comment type="similarity">
    <text evidence="1">Belongs to the copper type II ascorbate-dependent monooxygenase family.</text>
</comment>
<dbReference type="OrthoDB" id="66881at2759"/>
<dbReference type="GO" id="GO:0042420">
    <property type="term" value="P:dopamine catabolic process"/>
    <property type="evidence" value="ECO:0007669"/>
    <property type="project" value="TreeGrafter"/>
</dbReference>
<keyword evidence="5" id="KW-0560">Oxidoreductase</keyword>
<dbReference type="PANTHER" id="PTHR10157">
    <property type="entry name" value="DOPAMINE BETA HYDROXYLASE RELATED"/>
    <property type="match status" value="1"/>
</dbReference>
<keyword evidence="3" id="KW-0325">Glycoprotein</keyword>
<dbReference type="GO" id="GO:0004500">
    <property type="term" value="F:dopamine beta-monooxygenase activity"/>
    <property type="evidence" value="ECO:0007669"/>
    <property type="project" value="InterPro"/>
</dbReference>
<keyword evidence="5" id="KW-0503">Monooxygenase</keyword>
<keyword evidence="6" id="KW-1185">Reference proteome</keyword>
<dbReference type="FunFam" id="2.60.120.230:FF:000001">
    <property type="entry name" value="Monooxygenase, DBH-like 1"/>
    <property type="match status" value="1"/>
</dbReference>
<dbReference type="GO" id="GO:0006589">
    <property type="term" value="P:octopamine biosynthetic process"/>
    <property type="evidence" value="ECO:0007669"/>
    <property type="project" value="TreeGrafter"/>
</dbReference>
<organism evidence="5 6">
    <name type="scientific">Orchesella cincta</name>
    <name type="common">Springtail</name>
    <name type="synonym">Podura cincta</name>
    <dbReference type="NCBI Taxonomy" id="48709"/>
    <lineage>
        <taxon>Eukaryota</taxon>
        <taxon>Metazoa</taxon>
        <taxon>Ecdysozoa</taxon>
        <taxon>Arthropoda</taxon>
        <taxon>Hexapoda</taxon>
        <taxon>Collembola</taxon>
        <taxon>Entomobryomorpha</taxon>
        <taxon>Entomobryoidea</taxon>
        <taxon>Orchesellidae</taxon>
        <taxon>Orchesellinae</taxon>
        <taxon>Orchesella</taxon>
    </lineage>
</organism>
<comment type="caution">
    <text evidence="5">The sequence shown here is derived from an EMBL/GenBank/DDBJ whole genome shotgun (WGS) entry which is preliminary data.</text>
</comment>
<evidence type="ECO:0000256" key="3">
    <source>
        <dbReference type="ARBA" id="ARBA00023180"/>
    </source>
</evidence>
<name>A0A1D2NBA2_ORCCI</name>
<dbReference type="AlphaFoldDB" id="A0A1D2NBA2"/>
<proteinExistence type="inferred from homology"/>
<evidence type="ECO:0000259" key="4">
    <source>
        <dbReference type="Pfam" id="PF03712"/>
    </source>
</evidence>
<gene>
    <name evidence="5" type="ORF">Ocin01_04150</name>
</gene>
<dbReference type="GO" id="GO:0005615">
    <property type="term" value="C:extracellular space"/>
    <property type="evidence" value="ECO:0007669"/>
    <property type="project" value="TreeGrafter"/>
</dbReference>
<dbReference type="InterPro" id="IPR024548">
    <property type="entry name" value="Cu2_monoox_C"/>
</dbReference>
<dbReference type="EMBL" id="LJIJ01000108">
    <property type="protein sequence ID" value="ODN02528.1"/>
    <property type="molecule type" value="Genomic_DNA"/>
</dbReference>
<keyword evidence="2" id="KW-1015">Disulfide bond</keyword>